<dbReference type="InterPro" id="IPR029039">
    <property type="entry name" value="Flavoprotein-like_sf"/>
</dbReference>
<dbReference type="HAMAP" id="MF_01216">
    <property type="entry name" value="Azoreductase_type1"/>
    <property type="match status" value="1"/>
</dbReference>
<dbReference type="InterPro" id="IPR023048">
    <property type="entry name" value="NADH:quinone_OxRdtase_FMN_depd"/>
</dbReference>
<evidence type="ECO:0000256" key="4">
    <source>
        <dbReference type="ARBA" id="ARBA00023027"/>
    </source>
</evidence>
<dbReference type="Pfam" id="PF02525">
    <property type="entry name" value="Flavodoxin_2"/>
    <property type="match status" value="1"/>
</dbReference>
<dbReference type="GO" id="GO:0010181">
    <property type="term" value="F:FMN binding"/>
    <property type="evidence" value="ECO:0007669"/>
    <property type="project" value="UniProtKB-UniRule"/>
</dbReference>
<dbReference type="Proteomes" id="UP000192727">
    <property type="component" value="Chromosome"/>
</dbReference>
<comment type="function">
    <text evidence="6">Quinone reductase that provides resistance to thiol-specific stress caused by electrophilic quinones.</text>
</comment>
<dbReference type="PANTHER" id="PTHR43741:SF7">
    <property type="entry name" value="FMN-DEPENDENT NADH:QUINONE OXIDOREDUCTASE"/>
    <property type="match status" value="1"/>
</dbReference>
<dbReference type="RefSeq" id="WP_083040876.1">
    <property type="nucleotide sequence ID" value="NZ_CP020557.1"/>
</dbReference>
<dbReference type="GO" id="GO:0016652">
    <property type="term" value="F:oxidoreductase activity, acting on NAD(P)H as acceptor"/>
    <property type="evidence" value="ECO:0007669"/>
    <property type="project" value="UniProtKB-UniRule"/>
</dbReference>
<dbReference type="PANTHER" id="PTHR43741">
    <property type="entry name" value="FMN-DEPENDENT NADH-AZOREDUCTASE 1"/>
    <property type="match status" value="1"/>
</dbReference>
<comment type="caution">
    <text evidence="6">Lacks conserved residue(s) required for the propagation of feature annotation.</text>
</comment>
<dbReference type="InterPro" id="IPR050104">
    <property type="entry name" value="FMN-dep_NADH:Q_OxRdtase_AzoR1"/>
</dbReference>
<dbReference type="GO" id="GO:0009055">
    <property type="term" value="F:electron transfer activity"/>
    <property type="evidence" value="ECO:0007669"/>
    <property type="project" value="UniProtKB-UniRule"/>
</dbReference>
<comment type="function">
    <text evidence="6">Also exhibits azoreductase activity. Catalyzes the reductive cleavage of the azo bond in aromatic azo compounds to the corresponding amines.</text>
</comment>
<dbReference type="EC" id="1.6.5.-" evidence="6"/>
<gene>
    <name evidence="6" type="primary">azoR</name>
    <name evidence="8" type="ORF">B7C51_16235</name>
</gene>
<evidence type="ECO:0000259" key="7">
    <source>
        <dbReference type="Pfam" id="PF02525"/>
    </source>
</evidence>
<evidence type="ECO:0000256" key="5">
    <source>
        <dbReference type="ARBA" id="ARBA00048542"/>
    </source>
</evidence>
<accession>A0A1V0UVD1</accession>
<comment type="catalytic activity">
    <reaction evidence="5">
        <text>N,N-dimethyl-1,4-phenylenediamine + anthranilate + 2 NAD(+) = 2-(4-dimethylaminophenyl)diazenylbenzoate + 2 NADH + 2 H(+)</text>
        <dbReference type="Rhea" id="RHEA:55872"/>
        <dbReference type="ChEBI" id="CHEBI:15378"/>
        <dbReference type="ChEBI" id="CHEBI:15783"/>
        <dbReference type="ChEBI" id="CHEBI:16567"/>
        <dbReference type="ChEBI" id="CHEBI:57540"/>
        <dbReference type="ChEBI" id="CHEBI:57945"/>
        <dbReference type="ChEBI" id="CHEBI:71579"/>
        <dbReference type="EC" id="1.7.1.17"/>
    </reaction>
    <physiologicalReaction direction="right-to-left" evidence="5">
        <dbReference type="Rhea" id="RHEA:55874"/>
    </physiologicalReaction>
</comment>
<sequence>MNNILYITANPKAISESFGLQVGDQFVKTLKTEHPELNIQHLDLFKEEIPFIDATVLGAWDKLRTGEELIQEESRIITRMNEVLEQFKAADAYIFVTPMWNLSFPPVLKAFLDNVIIAGQTFRYTENGPQGLLTGKKALHIQARGGVYSEGPAAVLEFTNPYLKAALAFIGITDYSELNVEGIAAFPDQALTILEESKEKAVEMAKQFIPARV</sequence>
<organism evidence="8 9">
    <name type="scientific">Paenibacillus larvae subsp. pulvifaciens</name>
    <dbReference type="NCBI Taxonomy" id="1477"/>
    <lineage>
        <taxon>Bacteria</taxon>
        <taxon>Bacillati</taxon>
        <taxon>Bacillota</taxon>
        <taxon>Bacilli</taxon>
        <taxon>Bacillales</taxon>
        <taxon>Paenibacillaceae</taxon>
        <taxon>Paenibacillus</taxon>
    </lineage>
</organism>
<comment type="similarity">
    <text evidence="6">Belongs to the azoreductase type 1 family.</text>
</comment>
<proteinExistence type="inferred from homology"/>
<keyword evidence="3 6" id="KW-0560">Oxidoreductase</keyword>
<name>A0A1V0UVD1_9BACL</name>
<dbReference type="GO" id="GO:0016655">
    <property type="term" value="F:oxidoreductase activity, acting on NAD(P)H, quinone or similar compound as acceptor"/>
    <property type="evidence" value="ECO:0007669"/>
    <property type="project" value="InterPro"/>
</dbReference>
<dbReference type="SUPFAM" id="SSF52218">
    <property type="entry name" value="Flavoproteins"/>
    <property type="match status" value="1"/>
</dbReference>
<dbReference type="EMBL" id="CP020557">
    <property type="protein sequence ID" value="ARF69022.1"/>
    <property type="molecule type" value="Genomic_DNA"/>
</dbReference>
<evidence type="ECO:0000256" key="3">
    <source>
        <dbReference type="ARBA" id="ARBA00023002"/>
    </source>
</evidence>
<dbReference type="EC" id="1.7.1.17" evidence="6"/>
<comment type="subunit">
    <text evidence="6">Homodimer.</text>
</comment>
<feature type="domain" description="Flavodoxin-like fold" evidence="7">
    <location>
        <begin position="3"/>
        <end position="203"/>
    </location>
</feature>
<evidence type="ECO:0000256" key="6">
    <source>
        <dbReference type="HAMAP-Rule" id="MF_01216"/>
    </source>
</evidence>
<feature type="binding site" evidence="6">
    <location>
        <begin position="99"/>
        <end position="102"/>
    </location>
    <ligand>
        <name>FMN</name>
        <dbReference type="ChEBI" id="CHEBI:58210"/>
    </ligand>
</feature>
<dbReference type="InterPro" id="IPR003680">
    <property type="entry name" value="Flavodoxin_fold"/>
</dbReference>
<dbReference type="Gene3D" id="3.40.50.360">
    <property type="match status" value="1"/>
</dbReference>
<comment type="catalytic activity">
    <reaction evidence="6">
        <text>2 a quinone + NADH + H(+) = 2 a 1,4-benzosemiquinone + NAD(+)</text>
        <dbReference type="Rhea" id="RHEA:65952"/>
        <dbReference type="ChEBI" id="CHEBI:15378"/>
        <dbReference type="ChEBI" id="CHEBI:57540"/>
        <dbReference type="ChEBI" id="CHEBI:57945"/>
        <dbReference type="ChEBI" id="CHEBI:132124"/>
        <dbReference type="ChEBI" id="CHEBI:134225"/>
    </reaction>
</comment>
<evidence type="ECO:0000313" key="8">
    <source>
        <dbReference type="EMBL" id="ARF69022.1"/>
    </source>
</evidence>
<keyword evidence="4 6" id="KW-0520">NAD</keyword>
<evidence type="ECO:0000256" key="2">
    <source>
        <dbReference type="ARBA" id="ARBA00022643"/>
    </source>
</evidence>
<reference evidence="8 9" key="1">
    <citation type="submission" date="2017-03" db="EMBL/GenBank/DDBJ databases">
        <title>Paenibacillus larvae genome sequencing.</title>
        <authorList>
            <person name="Dingman D.W."/>
        </authorList>
    </citation>
    <scope>NUCLEOTIDE SEQUENCE [LARGE SCALE GENOMIC DNA]</scope>
    <source>
        <strain evidence="8 9">SAG 10367</strain>
    </source>
</reference>
<comment type="cofactor">
    <cofactor evidence="6">
        <name>FMN</name>
        <dbReference type="ChEBI" id="CHEBI:58210"/>
    </cofactor>
    <text evidence="6">Binds 1 FMN per subunit.</text>
</comment>
<keyword evidence="1 6" id="KW-0285">Flavoprotein</keyword>
<keyword evidence="2 6" id="KW-0288">FMN</keyword>
<dbReference type="AlphaFoldDB" id="A0A1V0UVD1"/>
<evidence type="ECO:0000256" key="1">
    <source>
        <dbReference type="ARBA" id="ARBA00022630"/>
    </source>
</evidence>
<protein>
    <recommendedName>
        <fullName evidence="6">FMN dependent NADH:quinone oxidoreductase</fullName>
        <ecNumber evidence="6">1.6.5.-</ecNumber>
    </recommendedName>
    <alternativeName>
        <fullName evidence="6">Azo-dye reductase</fullName>
    </alternativeName>
    <alternativeName>
        <fullName evidence="6">FMN-dependent NADH-azo compound oxidoreductase</fullName>
    </alternativeName>
    <alternativeName>
        <fullName evidence="6">FMN-dependent NADH-azoreductase</fullName>
        <ecNumber evidence="6">1.7.1.17</ecNumber>
    </alternativeName>
</protein>
<evidence type="ECO:0000313" key="9">
    <source>
        <dbReference type="Proteomes" id="UP000192727"/>
    </source>
</evidence>